<evidence type="ECO:0000313" key="1">
    <source>
        <dbReference type="EMBL" id="GAJ41740.1"/>
    </source>
</evidence>
<dbReference type="AlphaFoldDB" id="A0A023DKE7"/>
<proteinExistence type="predicted"/>
<reference evidence="1 2" key="1">
    <citation type="submission" date="2014-04" db="EMBL/GenBank/DDBJ databases">
        <title>Whole genome shotgun sequence of Geobacillus caldoxylosilyticus NBRC 107762.</title>
        <authorList>
            <person name="Hosoyama A."/>
            <person name="Hosoyama Y."/>
            <person name="Katano-Makiyama Y."/>
            <person name="Tsuchikane K."/>
            <person name="Ohji S."/>
            <person name="Ichikawa N."/>
            <person name="Yamazoe A."/>
            <person name="Fujita N."/>
        </authorList>
    </citation>
    <scope>NUCLEOTIDE SEQUENCE [LARGE SCALE GENOMIC DNA]</scope>
    <source>
        <strain evidence="1 2">NBRC 107762</strain>
    </source>
</reference>
<keyword evidence="2" id="KW-1185">Reference proteome</keyword>
<gene>
    <name evidence="1" type="ORF">GCA01S_094_00030</name>
</gene>
<accession>A0A023DKE7</accession>
<evidence type="ECO:0000313" key="2">
    <source>
        <dbReference type="Proteomes" id="UP000023561"/>
    </source>
</evidence>
<organism evidence="1 2">
    <name type="scientific">Parageobacillus caldoxylosilyticus NBRC 107762</name>
    <dbReference type="NCBI Taxonomy" id="1220594"/>
    <lineage>
        <taxon>Bacteria</taxon>
        <taxon>Bacillati</taxon>
        <taxon>Bacillota</taxon>
        <taxon>Bacilli</taxon>
        <taxon>Bacillales</taxon>
        <taxon>Anoxybacillaceae</taxon>
        <taxon>Saccharococcus</taxon>
    </lineage>
</organism>
<dbReference type="EMBL" id="BAWO01000094">
    <property type="protein sequence ID" value="GAJ41740.1"/>
    <property type="molecule type" value="Genomic_DNA"/>
</dbReference>
<sequence>MVFNLFSNNLLENRLFISPINPRNSEERKDSYGRVMPSFLKTELGKWMFRFRNTIEQTFNQLKNDGLEQPRWYGFHRYLLHVQLCIIMHNFEFLL</sequence>
<comment type="caution">
    <text evidence="1">The sequence shown here is derived from an EMBL/GenBank/DDBJ whole genome shotgun (WGS) entry which is preliminary data.</text>
</comment>
<name>A0A023DKE7_9BACL</name>
<dbReference type="Proteomes" id="UP000023561">
    <property type="component" value="Unassembled WGS sequence"/>
</dbReference>
<protein>
    <submittedName>
        <fullName evidence="1">Putative transposase</fullName>
    </submittedName>
</protein>